<dbReference type="GO" id="GO:0042128">
    <property type="term" value="P:nitrate assimilation"/>
    <property type="evidence" value="ECO:0007669"/>
    <property type="project" value="UniProtKB-KW"/>
</dbReference>
<evidence type="ECO:0000313" key="15">
    <source>
        <dbReference type="EMBL" id="SFV61102.1"/>
    </source>
</evidence>
<comment type="similarity">
    <text evidence="3">Belongs to the prokaryotic molybdopterin-containing oxidoreductase family. NasA/NapA/NarB subfamily.</text>
</comment>
<evidence type="ECO:0000256" key="4">
    <source>
        <dbReference type="ARBA" id="ARBA00022448"/>
    </source>
</evidence>
<dbReference type="HAMAP" id="MF_01630">
    <property type="entry name" value="Nitrate_reduct_NapA"/>
    <property type="match status" value="1"/>
</dbReference>
<dbReference type="AlphaFoldDB" id="A0A1W1C5U8"/>
<dbReference type="Gene3D" id="3.30.200.210">
    <property type="match status" value="1"/>
</dbReference>
<keyword evidence="10 15" id="KW-0560">Oxidoreductase</keyword>
<dbReference type="EC" id="1.7.99.4" evidence="15"/>
<keyword evidence="11" id="KW-0408">Iron</keyword>
<dbReference type="Pfam" id="PF01568">
    <property type="entry name" value="Molydop_binding"/>
    <property type="match status" value="1"/>
</dbReference>
<dbReference type="NCBIfam" id="TIGR01706">
    <property type="entry name" value="NAPA"/>
    <property type="match status" value="1"/>
</dbReference>
<dbReference type="GO" id="GO:0008940">
    <property type="term" value="F:nitrate reductase activity"/>
    <property type="evidence" value="ECO:0007669"/>
    <property type="project" value="InterPro"/>
</dbReference>
<dbReference type="InterPro" id="IPR006311">
    <property type="entry name" value="TAT_signal"/>
</dbReference>
<dbReference type="PROSITE" id="PS51318">
    <property type="entry name" value="TAT"/>
    <property type="match status" value="1"/>
</dbReference>
<keyword evidence="5" id="KW-0004">4Fe-4S</keyword>
<dbReference type="Pfam" id="PF04879">
    <property type="entry name" value="Molybdop_Fe4S4"/>
    <property type="match status" value="1"/>
</dbReference>
<keyword evidence="12" id="KW-0411">Iron-sulfur</keyword>
<sequence>MALNRRDFLKSAAAASAASAVGIAIPSNLEASSNEAQKDWRWDKAACRFCGTGCGIMMATKGGKIVAVKGDPAAPVNRGLNCIKGYFNAKIMYGADRLKQPLLRMNDKGEFDKKGQFKPVSWQKAFDMMEEKAKYALSKSGPEGVAVFGSGQYTLNEGYAAQKMMKAGFRSNAIDPNARHCMASAVVGFYQTFGIDEPSGCYDDIELTDTVISWGSNMAEMHPILWSRVTDRKLSNPERVKVISIQTYTHRTSDIADTEILFSPSTDLALWNYVAREIVMRDKKGGGKEDIIDWDFVNKNMVFTAGPVNIGYGMRRAGEKSLKEGKYSAKEMEIIGKEMEKKVSAKEAPALAPYGYKEGDTMKNTAGTLKHWHISFEDYKKSLEPYTLDYVAKIAKGDPNEDIEVFKKKLQQLADLYIEKDRKVVSFWTMGMNQHTRGTWVNTLSYNVHFMLNKQAKPGNGAFSLTGQPSACGTAREVGTFTHRLPADLMVKNPKHRAIAEKKWMIPEGTLNGVGKQHIMKIHRDIEDGLVKFAWINVCNPYQDSASATHWLKAAREMDNFIVCSDGYPGISAMVSDLVLPSAMIYEKWGAYGNAERRTQHWRQQVLPVGDAMSDTWQWVEFSKRFTVKDLWGEQKPSGPRKKPLPDVIAKAKAMGYTENTTMFDILFNNKVARTYKKDMTDPIQKGYDDSESLGDSRNVKGSDGEVFKGYGFFIHKYLFEEYAAFGRGHGHDLAPFDMYHKVRGLKWPVVNGKETQWRFNVKYDPYAAKAVKVAGTDNTHAFYGKLAKNLLQGSLTAPDKKLGKKALPNKAKIFARPYMDPPEMPDESYDMWLCTGRVLEHWHSGTMTMRVPELYRAVPEALCYMNPKDAKAKGIKQGGLVWVESRRGKVKARVETRGRNRPAQGLVFVPWFDEKVFINKVTLDATCPMSKQTDYKKCAVKIYKA</sequence>
<dbReference type="PROSITE" id="PS51669">
    <property type="entry name" value="4FE4S_MOW_BIS_MGD"/>
    <property type="match status" value="1"/>
</dbReference>
<protein>
    <submittedName>
        <fullName evidence="15">Periplasmic nitrate reductase</fullName>
        <ecNumber evidence="15">1.7.99.4</ecNumber>
    </submittedName>
</protein>
<dbReference type="GO" id="GO:0030151">
    <property type="term" value="F:molybdenum ion binding"/>
    <property type="evidence" value="ECO:0007669"/>
    <property type="project" value="InterPro"/>
</dbReference>
<dbReference type="Gene3D" id="2.40.40.20">
    <property type="match status" value="1"/>
</dbReference>
<gene>
    <name evidence="15" type="ORF">MNB_SV-12-46</name>
</gene>
<dbReference type="InterPro" id="IPR006657">
    <property type="entry name" value="MoPterin_dinucl-bd_dom"/>
</dbReference>
<feature type="domain" description="4Fe-4S Mo/W bis-MGD-type" evidence="14">
    <location>
        <begin position="40"/>
        <end position="96"/>
    </location>
</feature>
<comment type="cofactor">
    <cofactor evidence="2">
        <name>[4Fe-4S] cluster</name>
        <dbReference type="ChEBI" id="CHEBI:49883"/>
    </cofactor>
</comment>
<evidence type="ECO:0000256" key="12">
    <source>
        <dbReference type="ARBA" id="ARBA00023014"/>
    </source>
</evidence>
<dbReference type="InterPro" id="IPR010051">
    <property type="entry name" value="Periplasm_NO3_reductase_lsu"/>
</dbReference>
<dbReference type="GO" id="GO:0051539">
    <property type="term" value="F:4 iron, 4 sulfur cluster binding"/>
    <property type="evidence" value="ECO:0007669"/>
    <property type="project" value="UniProtKB-KW"/>
</dbReference>
<evidence type="ECO:0000256" key="10">
    <source>
        <dbReference type="ARBA" id="ARBA00023002"/>
    </source>
</evidence>
<evidence type="ECO:0000256" key="8">
    <source>
        <dbReference type="ARBA" id="ARBA00022729"/>
    </source>
</evidence>
<keyword evidence="9" id="KW-0249">Electron transport</keyword>
<evidence type="ECO:0000256" key="9">
    <source>
        <dbReference type="ARBA" id="ARBA00022982"/>
    </source>
</evidence>
<dbReference type="CDD" id="cd02791">
    <property type="entry name" value="MopB_CT_Nitrate-R-NapA-like"/>
    <property type="match status" value="1"/>
</dbReference>
<keyword evidence="7" id="KW-0479">Metal-binding</keyword>
<dbReference type="Gene3D" id="2.20.25.90">
    <property type="entry name" value="ADC-like domains"/>
    <property type="match status" value="1"/>
</dbReference>
<dbReference type="InterPro" id="IPR019546">
    <property type="entry name" value="TAT_signal_bac_arc"/>
</dbReference>
<evidence type="ECO:0000256" key="2">
    <source>
        <dbReference type="ARBA" id="ARBA00001966"/>
    </source>
</evidence>
<dbReference type="GO" id="GO:0043546">
    <property type="term" value="F:molybdopterin cofactor binding"/>
    <property type="evidence" value="ECO:0007669"/>
    <property type="project" value="InterPro"/>
</dbReference>
<dbReference type="Gene3D" id="3.40.50.740">
    <property type="match status" value="2"/>
</dbReference>
<dbReference type="PANTHER" id="PTHR43105:SF11">
    <property type="entry name" value="PERIPLASMIC NITRATE REDUCTASE"/>
    <property type="match status" value="1"/>
</dbReference>
<evidence type="ECO:0000256" key="7">
    <source>
        <dbReference type="ARBA" id="ARBA00022723"/>
    </source>
</evidence>
<dbReference type="GO" id="GO:0009325">
    <property type="term" value="C:nitrate reductase complex"/>
    <property type="evidence" value="ECO:0007669"/>
    <property type="project" value="TreeGrafter"/>
</dbReference>
<keyword evidence="4" id="KW-0813">Transport</keyword>
<dbReference type="SUPFAM" id="SSF53706">
    <property type="entry name" value="Formate dehydrogenase/DMSO reductase, domains 1-3"/>
    <property type="match status" value="1"/>
</dbReference>
<reference evidence="15" key="1">
    <citation type="submission" date="2016-10" db="EMBL/GenBank/DDBJ databases">
        <authorList>
            <person name="de Groot N.N."/>
        </authorList>
    </citation>
    <scope>NUCLEOTIDE SEQUENCE</scope>
</reference>
<keyword evidence="6" id="KW-0500">Molybdenum</keyword>
<name>A0A1W1C5U8_9ZZZZ</name>
<keyword evidence="13" id="KW-0534">Nitrate assimilation</keyword>
<proteinExistence type="inferred from homology"/>
<dbReference type="InterPro" id="IPR009010">
    <property type="entry name" value="Asp_de-COase-like_dom_sf"/>
</dbReference>
<accession>A0A1W1C5U8</accession>
<dbReference type="Pfam" id="PF00384">
    <property type="entry name" value="Molybdopterin"/>
    <property type="match status" value="1"/>
</dbReference>
<dbReference type="PANTHER" id="PTHR43105">
    <property type="entry name" value="RESPIRATORY NITRATE REDUCTASE"/>
    <property type="match status" value="1"/>
</dbReference>
<keyword evidence="8" id="KW-0732">Signal</keyword>
<dbReference type="Gene3D" id="3.40.228.10">
    <property type="entry name" value="Dimethylsulfoxide Reductase, domain 2"/>
    <property type="match status" value="1"/>
</dbReference>
<dbReference type="InterPro" id="IPR006963">
    <property type="entry name" value="Mopterin_OxRdtase_4Fe-4S_dom"/>
</dbReference>
<evidence type="ECO:0000256" key="3">
    <source>
        <dbReference type="ARBA" id="ARBA00008747"/>
    </source>
</evidence>
<dbReference type="InterPro" id="IPR050123">
    <property type="entry name" value="Prok_molybdopt-oxidoreductase"/>
</dbReference>
<evidence type="ECO:0000256" key="5">
    <source>
        <dbReference type="ARBA" id="ARBA00022485"/>
    </source>
</evidence>
<dbReference type="InterPro" id="IPR041957">
    <property type="entry name" value="CT_Nitrate-R-NapA-like"/>
</dbReference>
<dbReference type="NCBIfam" id="TIGR01409">
    <property type="entry name" value="TAT_signal_seq"/>
    <property type="match status" value="1"/>
</dbReference>
<dbReference type="EMBL" id="FPHE01000104">
    <property type="protein sequence ID" value="SFV61102.1"/>
    <property type="molecule type" value="Genomic_DNA"/>
</dbReference>
<comment type="cofactor">
    <cofactor evidence="1">
        <name>Mo-bis(molybdopterin guanine dinucleotide)</name>
        <dbReference type="ChEBI" id="CHEBI:60539"/>
    </cofactor>
</comment>
<dbReference type="GO" id="GO:0016020">
    <property type="term" value="C:membrane"/>
    <property type="evidence" value="ECO:0007669"/>
    <property type="project" value="TreeGrafter"/>
</dbReference>
<dbReference type="FunFam" id="2.40.40.20:FF:000005">
    <property type="entry name" value="Periplasmic nitrate reductase"/>
    <property type="match status" value="1"/>
</dbReference>
<evidence type="ECO:0000256" key="13">
    <source>
        <dbReference type="ARBA" id="ARBA00023063"/>
    </source>
</evidence>
<dbReference type="NCBIfam" id="NF010055">
    <property type="entry name" value="PRK13532.1"/>
    <property type="match status" value="1"/>
</dbReference>
<evidence type="ECO:0000256" key="6">
    <source>
        <dbReference type="ARBA" id="ARBA00022505"/>
    </source>
</evidence>
<evidence type="ECO:0000256" key="1">
    <source>
        <dbReference type="ARBA" id="ARBA00001942"/>
    </source>
</evidence>
<dbReference type="SUPFAM" id="SSF50692">
    <property type="entry name" value="ADC-like"/>
    <property type="match status" value="1"/>
</dbReference>
<evidence type="ECO:0000256" key="11">
    <source>
        <dbReference type="ARBA" id="ARBA00023004"/>
    </source>
</evidence>
<dbReference type="SMART" id="SM00926">
    <property type="entry name" value="Molybdop_Fe4S4"/>
    <property type="match status" value="1"/>
</dbReference>
<organism evidence="15">
    <name type="scientific">hydrothermal vent metagenome</name>
    <dbReference type="NCBI Taxonomy" id="652676"/>
    <lineage>
        <taxon>unclassified sequences</taxon>
        <taxon>metagenomes</taxon>
        <taxon>ecological metagenomes</taxon>
    </lineage>
</organism>
<evidence type="ECO:0000259" key="14">
    <source>
        <dbReference type="PROSITE" id="PS51669"/>
    </source>
</evidence>
<dbReference type="InterPro" id="IPR006656">
    <property type="entry name" value="Mopterin_OxRdtase"/>
</dbReference>